<evidence type="ECO:0000256" key="1">
    <source>
        <dbReference type="SAM" id="MobiDB-lite"/>
    </source>
</evidence>
<dbReference type="AlphaFoldDB" id="A0AAV7QKT8"/>
<evidence type="ECO:0000313" key="2">
    <source>
        <dbReference type="EMBL" id="KAJ1139735.1"/>
    </source>
</evidence>
<evidence type="ECO:0000313" key="3">
    <source>
        <dbReference type="Proteomes" id="UP001066276"/>
    </source>
</evidence>
<accession>A0AAV7QKT8</accession>
<feature type="compositionally biased region" description="Polar residues" evidence="1">
    <location>
        <begin position="1"/>
        <end position="12"/>
    </location>
</feature>
<gene>
    <name evidence="2" type="ORF">NDU88_006102</name>
</gene>
<sequence>MQSTHPSRPNSRSGRRETVEALGPAQEAEGGQGPGPNVRGRGLDQPPTRPQTESRPTSPQSSEAKPCASCRESRNANREGALTRGEPSQAQAQPGGGIIPLPPNDPGQLAPAAPAAKPSPDRQGTAPLPWGGDRAPSRCDSRRA</sequence>
<dbReference type="Proteomes" id="UP001066276">
    <property type="component" value="Chromosome 6"/>
</dbReference>
<feature type="region of interest" description="Disordered" evidence="1">
    <location>
        <begin position="1"/>
        <end position="144"/>
    </location>
</feature>
<feature type="compositionally biased region" description="Polar residues" evidence="1">
    <location>
        <begin position="50"/>
        <end position="63"/>
    </location>
</feature>
<protein>
    <submittedName>
        <fullName evidence="2">Uncharacterized protein</fullName>
    </submittedName>
</protein>
<dbReference type="EMBL" id="JANPWB010000010">
    <property type="protein sequence ID" value="KAJ1139735.1"/>
    <property type="molecule type" value="Genomic_DNA"/>
</dbReference>
<comment type="caution">
    <text evidence="2">The sequence shown here is derived from an EMBL/GenBank/DDBJ whole genome shotgun (WGS) entry which is preliminary data.</text>
</comment>
<keyword evidence="3" id="KW-1185">Reference proteome</keyword>
<proteinExistence type="predicted"/>
<name>A0AAV7QKT8_PLEWA</name>
<organism evidence="2 3">
    <name type="scientific">Pleurodeles waltl</name>
    <name type="common">Iberian ribbed newt</name>
    <dbReference type="NCBI Taxonomy" id="8319"/>
    <lineage>
        <taxon>Eukaryota</taxon>
        <taxon>Metazoa</taxon>
        <taxon>Chordata</taxon>
        <taxon>Craniata</taxon>
        <taxon>Vertebrata</taxon>
        <taxon>Euteleostomi</taxon>
        <taxon>Amphibia</taxon>
        <taxon>Batrachia</taxon>
        <taxon>Caudata</taxon>
        <taxon>Salamandroidea</taxon>
        <taxon>Salamandridae</taxon>
        <taxon>Pleurodelinae</taxon>
        <taxon>Pleurodeles</taxon>
    </lineage>
</organism>
<reference evidence="2" key="1">
    <citation type="journal article" date="2022" name="bioRxiv">
        <title>Sequencing and chromosome-scale assembly of the giantPleurodeles waltlgenome.</title>
        <authorList>
            <person name="Brown T."/>
            <person name="Elewa A."/>
            <person name="Iarovenko S."/>
            <person name="Subramanian E."/>
            <person name="Araus A.J."/>
            <person name="Petzold A."/>
            <person name="Susuki M."/>
            <person name="Suzuki K.-i.T."/>
            <person name="Hayashi T."/>
            <person name="Toyoda A."/>
            <person name="Oliveira C."/>
            <person name="Osipova E."/>
            <person name="Leigh N.D."/>
            <person name="Simon A."/>
            <person name="Yun M.H."/>
        </authorList>
    </citation>
    <scope>NUCLEOTIDE SEQUENCE</scope>
    <source>
        <strain evidence="2">20211129_DDA</strain>
        <tissue evidence="2">Liver</tissue>
    </source>
</reference>
<feature type="compositionally biased region" description="Basic and acidic residues" evidence="1">
    <location>
        <begin position="135"/>
        <end position="144"/>
    </location>
</feature>